<dbReference type="Proteomes" id="UP000324767">
    <property type="component" value="Unassembled WGS sequence"/>
</dbReference>
<comment type="caution">
    <text evidence="3">The sequence shown here is derived from an EMBL/GenBank/DDBJ whole genome shotgun (WGS) entry which is preliminary data.</text>
</comment>
<evidence type="ECO:0000313" key="4">
    <source>
        <dbReference type="Proteomes" id="UP000324767"/>
    </source>
</evidence>
<evidence type="ECO:0000259" key="2">
    <source>
        <dbReference type="Pfam" id="PF00651"/>
    </source>
</evidence>
<sequence>MEFIITSNAAKQEFDTALSMASEQQQTLPNQQVGVIAPTNPAPSDITVDRLGNANRIFLTKRKDRQSSSAAGSPPNAVKTEPGFRAEALSSLQVYQPTHAGSQTSASRLYSPLFTSVKGDSPQRSSTPTGSSSQDVSARLSPVRLASNMDFNCPAPNTTLAQIRNINPQKSIDIGGCITGAMVTVMVGPALEPKMLHMKLLCHQSGYFKDKYEQHEFASGISNVTMENVKLSVFQHWTACAYGNPFAVALDDIEKAYQLYYLASDLRSPNLQDTAMDAIRKAYRDDRGWPTQQRIRTAYQNTSIDSPVRCFLTECVYFSLVRNKTDTDVYFGGNDFPCDFVRDYVRMSQEMTRSAENLVDPRSKEGCEFHMHTTADLCSA</sequence>
<reference evidence="3 4" key="1">
    <citation type="submission" date="2019-09" db="EMBL/GenBank/DDBJ databases">
        <title>The hologenome of the rock-dwelling lichen Lasallia pustulata.</title>
        <authorList>
            <person name="Greshake Tzovaras B."/>
            <person name="Segers F."/>
            <person name="Bicker A."/>
            <person name="Dal Grande F."/>
            <person name="Otte J."/>
            <person name="Hankeln T."/>
            <person name="Schmitt I."/>
            <person name="Ebersberger I."/>
        </authorList>
    </citation>
    <scope>NUCLEOTIDE SEQUENCE [LARGE SCALE GENOMIC DNA]</scope>
    <source>
        <strain evidence="3">A1-1</strain>
    </source>
</reference>
<dbReference type="InterPro" id="IPR011333">
    <property type="entry name" value="SKP1/BTB/POZ_sf"/>
</dbReference>
<dbReference type="SUPFAM" id="SSF54695">
    <property type="entry name" value="POZ domain"/>
    <property type="match status" value="1"/>
</dbReference>
<feature type="domain" description="BTB" evidence="2">
    <location>
        <begin position="196"/>
        <end position="279"/>
    </location>
</feature>
<evidence type="ECO:0000256" key="1">
    <source>
        <dbReference type="SAM" id="MobiDB-lite"/>
    </source>
</evidence>
<protein>
    <recommendedName>
        <fullName evidence="2">BTB domain-containing protein</fullName>
    </recommendedName>
</protein>
<dbReference type="Pfam" id="PF00651">
    <property type="entry name" value="BTB"/>
    <property type="match status" value="1"/>
</dbReference>
<dbReference type="InterPro" id="IPR000210">
    <property type="entry name" value="BTB/POZ_dom"/>
</dbReference>
<proteinExistence type="predicted"/>
<organism evidence="3 4">
    <name type="scientific">Lasallia pustulata</name>
    <dbReference type="NCBI Taxonomy" id="136370"/>
    <lineage>
        <taxon>Eukaryota</taxon>
        <taxon>Fungi</taxon>
        <taxon>Dikarya</taxon>
        <taxon>Ascomycota</taxon>
        <taxon>Pezizomycotina</taxon>
        <taxon>Lecanoromycetes</taxon>
        <taxon>OSLEUM clade</taxon>
        <taxon>Umbilicariomycetidae</taxon>
        <taxon>Umbilicariales</taxon>
        <taxon>Umbilicariaceae</taxon>
        <taxon>Lasallia</taxon>
    </lineage>
</organism>
<feature type="region of interest" description="Disordered" evidence="1">
    <location>
        <begin position="60"/>
        <end position="81"/>
    </location>
</feature>
<feature type="compositionally biased region" description="Polar residues" evidence="1">
    <location>
        <begin position="122"/>
        <end position="136"/>
    </location>
</feature>
<evidence type="ECO:0000313" key="3">
    <source>
        <dbReference type="EMBL" id="KAA6411705.1"/>
    </source>
</evidence>
<accession>A0A5M8PRY0</accession>
<dbReference type="AlphaFoldDB" id="A0A5M8PRY0"/>
<dbReference type="OrthoDB" id="6359816at2759"/>
<dbReference type="EMBL" id="VXIT01000007">
    <property type="protein sequence ID" value="KAA6411705.1"/>
    <property type="molecule type" value="Genomic_DNA"/>
</dbReference>
<feature type="region of interest" description="Disordered" evidence="1">
    <location>
        <begin position="114"/>
        <end position="138"/>
    </location>
</feature>
<name>A0A5M8PRY0_9LECA</name>
<gene>
    <name evidence="3" type="ORF">FRX48_04986</name>
</gene>